<name>A0A6N7VUE1_9FIRM</name>
<dbReference type="InterPro" id="IPR007345">
    <property type="entry name" value="Polysacch_pyruvyl_Trfase"/>
</dbReference>
<evidence type="ECO:0000313" key="3">
    <source>
        <dbReference type="Proteomes" id="UP000441925"/>
    </source>
</evidence>
<organism evidence="2 3">
    <name type="scientific">Anaerococcus porci</name>
    <dbReference type="NCBI Taxonomy" id="2652269"/>
    <lineage>
        <taxon>Bacteria</taxon>
        <taxon>Bacillati</taxon>
        <taxon>Bacillota</taxon>
        <taxon>Tissierellia</taxon>
        <taxon>Tissierellales</taxon>
        <taxon>Peptoniphilaceae</taxon>
        <taxon>Anaerococcus</taxon>
    </lineage>
</organism>
<dbReference type="PANTHER" id="PTHR36836">
    <property type="entry name" value="COLANIC ACID BIOSYNTHESIS PROTEIN WCAK"/>
    <property type="match status" value="1"/>
</dbReference>
<gene>
    <name evidence="2" type="ORF">FYJ26_04545</name>
</gene>
<dbReference type="Proteomes" id="UP000441925">
    <property type="component" value="Unassembled WGS sequence"/>
</dbReference>
<reference evidence="2 3" key="1">
    <citation type="submission" date="2019-08" db="EMBL/GenBank/DDBJ databases">
        <title>In-depth cultivation of the pig gut microbiome towards novel bacterial diversity and tailored functional studies.</title>
        <authorList>
            <person name="Wylensek D."/>
            <person name="Hitch T.C.A."/>
            <person name="Clavel T."/>
        </authorList>
    </citation>
    <scope>NUCLEOTIDE SEQUENCE [LARGE SCALE GENOMIC DNA]</scope>
    <source>
        <strain evidence="2 3">WCA-380-WT-2B</strain>
    </source>
</reference>
<protein>
    <recommendedName>
        <fullName evidence="1">Polysaccharide pyruvyl transferase domain-containing protein</fullName>
    </recommendedName>
</protein>
<comment type="caution">
    <text evidence="2">The sequence shown here is derived from an EMBL/GenBank/DDBJ whole genome shotgun (WGS) entry which is preliminary data.</text>
</comment>
<dbReference type="EMBL" id="VULQ01000004">
    <property type="protein sequence ID" value="MSS77683.1"/>
    <property type="molecule type" value="Genomic_DNA"/>
</dbReference>
<sequence>MKKILIASHYNRNNGDRAVLESTVRILKEIDNNIEITVSTTDPSDLIDKRFKVVDWPVKNKKIYKLIFRAIASLGRVSLLKKYYKLFVDKEYLNAIKESDIVLVTGGHHLTDILGVKNFYNLAINYLVPIFEDKKIYLMPQSIGPVDENNMRNVSKYILEKVNNIAYRDKSSKIFLDELSIDTPYIYVPDIVFTLPRYNSKTQSKRIGIALYCSYVGDKKDKLLPFVKKNLIDLIYIYVKEGYKFSIISMDPNDLEVSNDILREVNTQFDSSVVNIEKPETNSILDTVKLFSSKELILAYKTHSVVFSLINYVPVVAIAYHPKSIEFMEKINLMEYSIKDEFASTENLQELVNRALSNKCEIIDLEKKGIEKNKKLIMNYLNSILYSK</sequence>
<proteinExistence type="predicted"/>
<evidence type="ECO:0000313" key="2">
    <source>
        <dbReference type="EMBL" id="MSS77683.1"/>
    </source>
</evidence>
<evidence type="ECO:0000259" key="1">
    <source>
        <dbReference type="Pfam" id="PF04230"/>
    </source>
</evidence>
<accession>A0A6N7VUE1</accession>
<dbReference type="Pfam" id="PF04230">
    <property type="entry name" value="PS_pyruv_trans"/>
    <property type="match status" value="1"/>
</dbReference>
<dbReference type="RefSeq" id="WP_154540060.1">
    <property type="nucleotide sequence ID" value="NZ_VULQ01000004.1"/>
</dbReference>
<dbReference type="PANTHER" id="PTHR36836:SF1">
    <property type="entry name" value="COLANIC ACID BIOSYNTHESIS PROTEIN WCAK"/>
    <property type="match status" value="1"/>
</dbReference>
<keyword evidence="3" id="KW-1185">Reference proteome</keyword>
<feature type="domain" description="Polysaccharide pyruvyl transferase" evidence="1">
    <location>
        <begin position="15"/>
        <end position="322"/>
    </location>
</feature>
<dbReference type="AlphaFoldDB" id="A0A6N7VUE1"/>